<name>A0ABT4MRF5_GORRU</name>
<keyword evidence="1" id="KW-1133">Transmembrane helix</keyword>
<proteinExistence type="predicted"/>
<dbReference type="Pfam" id="PF13630">
    <property type="entry name" value="SdpI"/>
    <property type="match status" value="1"/>
</dbReference>
<organism evidence="2 3">
    <name type="scientific">Gordonia rubripertincta</name>
    <name type="common">Rhodococcus corallinus</name>
    <dbReference type="NCBI Taxonomy" id="36822"/>
    <lineage>
        <taxon>Bacteria</taxon>
        <taxon>Bacillati</taxon>
        <taxon>Actinomycetota</taxon>
        <taxon>Actinomycetes</taxon>
        <taxon>Mycobacteriales</taxon>
        <taxon>Gordoniaceae</taxon>
        <taxon>Gordonia</taxon>
    </lineage>
</organism>
<sequence>MTVAALIFAALALVLALVCLTAGVLGTLSRLPRNRWLGIRSTETLQSDEAFVLANRVAGPGVICAGVVLAMGAALAAAVGGGIGLIIALAAITVGIGIAGVVGSLAIRAAAVAAPAPASDCGVSGGCTSCSLQSMCVTEDSAAGPKA</sequence>
<protein>
    <submittedName>
        <fullName evidence="2">SdpI family protein</fullName>
    </submittedName>
</protein>
<dbReference type="EMBL" id="JAPWIE010000002">
    <property type="protein sequence ID" value="MCZ4549593.1"/>
    <property type="molecule type" value="Genomic_DNA"/>
</dbReference>
<evidence type="ECO:0000256" key="1">
    <source>
        <dbReference type="SAM" id="Phobius"/>
    </source>
</evidence>
<evidence type="ECO:0000313" key="2">
    <source>
        <dbReference type="EMBL" id="MCZ4549593.1"/>
    </source>
</evidence>
<feature type="transmembrane region" description="Helical" evidence="1">
    <location>
        <begin position="85"/>
        <end position="107"/>
    </location>
</feature>
<dbReference type="InterPro" id="IPR025962">
    <property type="entry name" value="SdpI/YhfL"/>
</dbReference>
<dbReference type="RefSeq" id="WP_301570109.1">
    <property type="nucleotide sequence ID" value="NZ_JAPWIE010000002.1"/>
</dbReference>
<feature type="transmembrane region" description="Helical" evidence="1">
    <location>
        <begin position="57"/>
        <end position="78"/>
    </location>
</feature>
<accession>A0ABT4MRF5</accession>
<reference evidence="2" key="1">
    <citation type="submission" date="2022-12" db="EMBL/GenBank/DDBJ databases">
        <authorList>
            <person name="Krivoruchko A.V."/>
            <person name="Elkin A."/>
        </authorList>
    </citation>
    <scope>NUCLEOTIDE SEQUENCE</scope>
    <source>
        <strain evidence="2">IEGM 1388</strain>
    </source>
</reference>
<keyword evidence="1" id="KW-0472">Membrane</keyword>
<dbReference type="Proteomes" id="UP001067235">
    <property type="component" value="Unassembled WGS sequence"/>
</dbReference>
<keyword evidence="1" id="KW-0812">Transmembrane</keyword>
<keyword evidence="3" id="KW-1185">Reference proteome</keyword>
<gene>
    <name evidence="2" type="ORF">O4213_06350</name>
</gene>
<evidence type="ECO:0000313" key="3">
    <source>
        <dbReference type="Proteomes" id="UP001067235"/>
    </source>
</evidence>
<comment type="caution">
    <text evidence="2">The sequence shown here is derived from an EMBL/GenBank/DDBJ whole genome shotgun (WGS) entry which is preliminary data.</text>
</comment>